<evidence type="ECO:0000259" key="8">
    <source>
        <dbReference type="Pfam" id="PF23598"/>
    </source>
</evidence>
<dbReference type="OMA" id="MRIAESC"/>
<comment type="similarity">
    <text evidence="1">Belongs to the disease resistance NB-LRR family.</text>
</comment>
<dbReference type="eggNOG" id="KOG4658">
    <property type="taxonomic scope" value="Eukaryota"/>
</dbReference>
<evidence type="ECO:0000313" key="10">
    <source>
        <dbReference type="Proteomes" id="UP000030748"/>
    </source>
</evidence>
<evidence type="ECO:0000259" key="7">
    <source>
        <dbReference type="Pfam" id="PF23559"/>
    </source>
</evidence>
<evidence type="ECO:0000256" key="5">
    <source>
        <dbReference type="ARBA" id="ARBA00022821"/>
    </source>
</evidence>
<dbReference type="Pfam" id="PF23598">
    <property type="entry name" value="LRR_14"/>
    <property type="match status" value="1"/>
</dbReference>
<keyword evidence="5" id="KW-0611">Plant defense</keyword>
<dbReference type="InterPro" id="IPR055414">
    <property type="entry name" value="LRR_R13L4/SHOC2-like"/>
</dbReference>
<dbReference type="OrthoDB" id="911815at2759"/>
<evidence type="ECO:0000256" key="3">
    <source>
        <dbReference type="ARBA" id="ARBA00022737"/>
    </source>
</evidence>
<dbReference type="SUPFAM" id="SSF52058">
    <property type="entry name" value="L domain-like"/>
    <property type="match status" value="1"/>
</dbReference>
<dbReference type="Gene3D" id="1.10.10.10">
    <property type="entry name" value="Winged helix-like DNA-binding domain superfamily/Winged helix DNA-binding domain"/>
    <property type="match status" value="1"/>
</dbReference>
<evidence type="ECO:0008006" key="11">
    <source>
        <dbReference type="Google" id="ProtNLM"/>
    </source>
</evidence>
<organism evidence="9 10">
    <name type="scientific">Erythranthe guttata</name>
    <name type="common">Yellow monkey flower</name>
    <name type="synonym">Mimulus guttatus</name>
    <dbReference type="NCBI Taxonomy" id="4155"/>
    <lineage>
        <taxon>Eukaryota</taxon>
        <taxon>Viridiplantae</taxon>
        <taxon>Streptophyta</taxon>
        <taxon>Embryophyta</taxon>
        <taxon>Tracheophyta</taxon>
        <taxon>Spermatophyta</taxon>
        <taxon>Magnoliopsida</taxon>
        <taxon>eudicotyledons</taxon>
        <taxon>Gunneridae</taxon>
        <taxon>Pentapetalae</taxon>
        <taxon>asterids</taxon>
        <taxon>lamiids</taxon>
        <taxon>Lamiales</taxon>
        <taxon>Phrymaceae</taxon>
        <taxon>Erythranthe</taxon>
    </lineage>
</organism>
<dbReference type="PANTHER" id="PTHR23155:SF1211">
    <property type="entry name" value="OS09G0313500 PROTEIN"/>
    <property type="match status" value="1"/>
</dbReference>
<dbReference type="InterPro" id="IPR042197">
    <property type="entry name" value="Apaf_helical"/>
</dbReference>
<feature type="domain" description="Disease resistance R13L4/SHOC-2-like LRR" evidence="8">
    <location>
        <begin position="214"/>
        <end position="545"/>
    </location>
</feature>
<dbReference type="InterPro" id="IPR027417">
    <property type="entry name" value="P-loop_NTPase"/>
</dbReference>
<dbReference type="GO" id="GO:0005524">
    <property type="term" value="F:ATP binding"/>
    <property type="evidence" value="ECO:0007669"/>
    <property type="project" value="UniProtKB-KW"/>
</dbReference>
<gene>
    <name evidence="9" type="ORF">MIMGU_mgv1a023807mg</name>
</gene>
<evidence type="ECO:0000256" key="4">
    <source>
        <dbReference type="ARBA" id="ARBA00022741"/>
    </source>
</evidence>
<dbReference type="InterPro" id="IPR044974">
    <property type="entry name" value="Disease_R_plants"/>
</dbReference>
<dbReference type="STRING" id="4155.A0A022PR86"/>
<keyword evidence="2" id="KW-0433">Leucine-rich repeat</keyword>
<dbReference type="InterPro" id="IPR032675">
    <property type="entry name" value="LRR_dom_sf"/>
</dbReference>
<dbReference type="SUPFAM" id="SSF52540">
    <property type="entry name" value="P-loop containing nucleoside triphosphate hydrolases"/>
    <property type="match status" value="1"/>
</dbReference>
<evidence type="ECO:0000256" key="2">
    <source>
        <dbReference type="ARBA" id="ARBA00022614"/>
    </source>
</evidence>
<dbReference type="Gene3D" id="1.10.8.430">
    <property type="entry name" value="Helical domain of apoptotic protease-activating factors"/>
    <property type="match status" value="1"/>
</dbReference>
<name>A0A022PR86_ERYGU</name>
<accession>A0A022PR86</accession>
<sequence length="553" mass="63300">MRIAESCRGLPIATTIIGGAMRTKNLEEWEGMEQMLRDNMYSSDDTMQRILSIGYNQLPLHLKPCFLYLGYFPRNQPIPVEKLCLLWIAEGFISIRGSNVGKSQMEVAEEYFDELFDRNMVSVAVNEEVPPSARFQSCTLNDSIRDLCIQKGGEEEFFKVARGNITRNLTGRVALCLNTDDIFPLNVSEGNDIRSILFYDMDESHSKQTRPGEFPDLTEFRRTRVLDFDEVDFRVKKLPRGLEKLTYLRHLSFRGCYLHEFTSSLSNFPLLETLDLRVRVSCVMTIQNVLTKLSSLKHLYFPSTFRCDGTEDKLKLDTLTKLQVLENFNACMCDVNDLLQMESLRVLTVYVDGNNTDLKKTTSCLNQNKFLRHSSVVVKNFDSYTKERLSVVAALLECNALHGLNIEGYLGVTPLHEGIGSNFTSMVFNGSEYSEDPMPILGKLRNLRSLVLRNDAFVATKMVCSDESGFPHLTSLEISTLRLLEKWEVRGEVFMPRLAILTIEKCDKLEEIPLGLLKIQTLRKINVRSMPKEFQDKVKKTTNKLMAPFSYEY</sequence>
<dbReference type="EMBL" id="KI632336">
    <property type="protein sequence ID" value="EYU18281.1"/>
    <property type="molecule type" value="Genomic_DNA"/>
</dbReference>
<dbReference type="Proteomes" id="UP000030748">
    <property type="component" value="Unassembled WGS sequence"/>
</dbReference>
<reference evidence="9 10" key="1">
    <citation type="journal article" date="2013" name="Proc. Natl. Acad. Sci. U.S.A.">
        <title>Fine-scale variation in meiotic recombination in Mimulus inferred from population shotgun sequencing.</title>
        <authorList>
            <person name="Hellsten U."/>
            <person name="Wright K.M."/>
            <person name="Jenkins J."/>
            <person name="Shu S."/>
            <person name="Yuan Y."/>
            <person name="Wessler S.R."/>
            <person name="Schmutz J."/>
            <person name="Willis J.H."/>
            <person name="Rokhsar D.S."/>
        </authorList>
    </citation>
    <scope>NUCLEOTIDE SEQUENCE [LARGE SCALE GENOMIC DNA]</scope>
    <source>
        <strain evidence="10">cv. DUN x IM62</strain>
    </source>
</reference>
<protein>
    <recommendedName>
        <fullName evidence="11">NB-ARC domain-containing protein</fullName>
    </recommendedName>
</protein>
<dbReference type="AlphaFoldDB" id="A0A022PR86"/>
<dbReference type="Pfam" id="PF23559">
    <property type="entry name" value="WHD_DRP"/>
    <property type="match status" value="1"/>
</dbReference>
<dbReference type="InterPro" id="IPR058922">
    <property type="entry name" value="WHD_DRP"/>
</dbReference>
<dbReference type="GO" id="GO:0006952">
    <property type="term" value="P:defense response"/>
    <property type="evidence" value="ECO:0007669"/>
    <property type="project" value="UniProtKB-KW"/>
</dbReference>
<feature type="domain" description="Disease resistance protein winged helix" evidence="7">
    <location>
        <begin position="72"/>
        <end position="148"/>
    </location>
</feature>
<evidence type="ECO:0000256" key="1">
    <source>
        <dbReference type="ARBA" id="ARBA00008894"/>
    </source>
</evidence>
<dbReference type="Gene3D" id="3.80.10.10">
    <property type="entry name" value="Ribonuclease Inhibitor"/>
    <property type="match status" value="1"/>
</dbReference>
<dbReference type="PhylomeDB" id="A0A022PR86"/>
<dbReference type="KEGG" id="egt:105949784"/>
<keyword evidence="3" id="KW-0677">Repeat</keyword>
<dbReference type="FunFam" id="1.10.10.10:FF:000322">
    <property type="entry name" value="Probable disease resistance protein At1g63360"/>
    <property type="match status" value="1"/>
</dbReference>
<keyword evidence="10" id="KW-1185">Reference proteome</keyword>
<dbReference type="InterPro" id="IPR036388">
    <property type="entry name" value="WH-like_DNA-bd_sf"/>
</dbReference>
<proteinExistence type="inferred from homology"/>
<evidence type="ECO:0000313" key="9">
    <source>
        <dbReference type="EMBL" id="EYU18281.1"/>
    </source>
</evidence>
<dbReference type="PANTHER" id="PTHR23155">
    <property type="entry name" value="DISEASE RESISTANCE PROTEIN RP"/>
    <property type="match status" value="1"/>
</dbReference>
<keyword evidence="4" id="KW-0547">Nucleotide-binding</keyword>
<keyword evidence="6" id="KW-0067">ATP-binding</keyword>
<evidence type="ECO:0000256" key="6">
    <source>
        <dbReference type="ARBA" id="ARBA00022840"/>
    </source>
</evidence>